<organism evidence="2 3">
    <name type="scientific">Pontibacter toksunensis</name>
    <dbReference type="NCBI Taxonomy" id="1332631"/>
    <lineage>
        <taxon>Bacteria</taxon>
        <taxon>Pseudomonadati</taxon>
        <taxon>Bacteroidota</taxon>
        <taxon>Cytophagia</taxon>
        <taxon>Cytophagales</taxon>
        <taxon>Hymenobacteraceae</taxon>
        <taxon>Pontibacter</taxon>
    </lineage>
</organism>
<dbReference type="PANTHER" id="PTHR31876">
    <property type="entry name" value="COV-LIKE PROTEIN 1"/>
    <property type="match status" value="1"/>
</dbReference>
<dbReference type="Pfam" id="PF04367">
    <property type="entry name" value="DUF502"/>
    <property type="match status" value="1"/>
</dbReference>
<gene>
    <name evidence="2" type="ORF">ACFS7Z_06630</name>
</gene>
<dbReference type="PANTHER" id="PTHR31876:SF26">
    <property type="entry name" value="PROTEIN LIKE COV 2"/>
    <property type="match status" value="1"/>
</dbReference>
<accession>A0ABW6BQD7</accession>
<dbReference type="InterPro" id="IPR007462">
    <property type="entry name" value="COV1-like"/>
</dbReference>
<dbReference type="Proteomes" id="UP001597641">
    <property type="component" value="Unassembled WGS sequence"/>
</dbReference>
<sequence>MTRYFRFLNVIFMRNIFRYFINGLLIIAPIAITVFIVVGIIDWLDSLFDLGIPGLGILLMVMLLTLVGFIGSSFFVKPFFIVTERFLHKVPLVSIIYSSIKDLFDAFVGDNQKFNQPVMVKMAEESDNYKLGFLTQDTLATINIEDKVAVYFPHSYNFSGELFLVPKRNVTLLDVPSSEVMKFIVSGGVSKL</sequence>
<keyword evidence="1" id="KW-1133">Transmembrane helix</keyword>
<comment type="caution">
    <text evidence="2">The sequence shown here is derived from an EMBL/GenBank/DDBJ whole genome shotgun (WGS) entry which is preliminary data.</text>
</comment>
<proteinExistence type="predicted"/>
<protein>
    <submittedName>
        <fullName evidence="2">DUF502 domain-containing protein</fullName>
    </submittedName>
</protein>
<dbReference type="RefSeq" id="WP_377482608.1">
    <property type="nucleotide sequence ID" value="NZ_JBHUOX010000004.1"/>
</dbReference>
<keyword evidence="1" id="KW-0472">Membrane</keyword>
<keyword evidence="1" id="KW-0812">Transmembrane</keyword>
<evidence type="ECO:0000313" key="3">
    <source>
        <dbReference type="Proteomes" id="UP001597641"/>
    </source>
</evidence>
<keyword evidence="3" id="KW-1185">Reference proteome</keyword>
<feature type="transmembrane region" description="Helical" evidence="1">
    <location>
        <begin position="20"/>
        <end position="44"/>
    </location>
</feature>
<feature type="transmembrane region" description="Helical" evidence="1">
    <location>
        <begin position="50"/>
        <end position="76"/>
    </location>
</feature>
<evidence type="ECO:0000313" key="2">
    <source>
        <dbReference type="EMBL" id="MFD3000029.1"/>
    </source>
</evidence>
<name>A0ABW6BQD7_9BACT</name>
<reference evidence="3" key="1">
    <citation type="journal article" date="2019" name="Int. J. Syst. Evol. Microbiol.">
        <title>The Global Catalogue of Microorganisms (GCM) 10K type strain sequencing project: providing services to taxonomists for standard genome sequencing and annotation.</title>
        <authorList>
            <consortium name="The Broad Institute Genomics Platform"/>
            <consortium name="The Broad Institute Genome Sequencing Center for Infectious Disease"/>
            <person name="Wu L."/>
            <person name="Ma J."/>
        </authorList>
    </citation>
    <scope>NUCLEOTIDE SEQUENCE [LARGE SCALE GENOMIC DNA]</scope>
    <source>
        <strain evidence="3">KCTC 23984</strain>
    </source>
</reference>
<dbReference type="EMBL" id="JBHUOX010000004">
    <property type="protein sequence ID" value="MFD3000029.1"/>
    <property type="molecule type" value="Genomic_DNA"/>
</dbReference>
<evidence type="ECO:0000256" key="1">
    <source>
        <dbReference type="SAM" id="Phobius"/>
    </source>
</evidence>